<feature type="compositionally biased region" description="Basic and acidic residues" evidence="1">
    <location>
        <begin position="143"/>
        <end position="154"/>
    </location>
</feature>
<dbReference type="AlphaFoldDB" id="F4W8Z9"/>
<accession>F4W8Z9</accession>
<keyword evidence="3" id="KW-1185">Reference proteome</keyword>
<organism evidence="3">
    <name type="scientific">Acromyrmex echinatior</name>
    <name type="common">Panamanian leafcutter ant</name>
    <name type="synonym">Acromyrmex octospinosus echinatior</name>
    <dbReference type="NCBI Taxonomy" id="103372"/>
    <lineage>
        <taxon>Eukaryota</taxon>
        <taxon>Metazoa</taxon>
        <taxon>Ecdysozoa</taxon>
        <taxon>Arthropoda</taxon>
        <taxon>Hexapoda</taxon>
        <taxon>Insecta</taxon>
        <taxon>Pterygota</taxon>
        <taxon>Neoptera</taxon>
        <taxon>Endopterygota</taxon>
        <taxon>Hymenoptera</taxon>
        <taxon>Apocrita</taxon>
        <taxon>Aculeata</taxon>
        <taxon>Formicoidea</taxon>
        <taxon>Formicidae</taxon>
        <taxon>Myrmicinae</taxon>
        <taxon>Acromyrmex</taxon>
    </lineage>
</organism>
<gene>
    <name evidence="2" type="ORF">G5I_01945</name>
</gene>
<dbReference type="InParanoid" id="F4W8Z9"/>
<protein>
    <submittedName>
        <fullName evidence="2">Uncharacterized protein</fullName>
    </submittedName>
</protein>
<evidence type="ECO:0000256" key="1">
    <source>
        <dbReference type="SAM" id="MobiDB-lite"/>
    </source>
</evidence>
<dbReference type="EMBL" id="GL887984">
    <property type="protein sequence ID" value="EGI69325.1"/>
    <property type="molecule type" value="Genomic_DNA"/>
</dbReference>
<evidence type="ECO:0000313" key="2">
    <source>
        <dbReference type="EMBL" id="EGI69325.1"/>
    </source>
</evidence>
<feature type="region of interest" description="Disordered" evidence="1">
    <location>
        <begin position="135"/>
        <end position="154"/>
    </location>
</feature>
<dbReference type="Proteomes" id="UP000007755">
    <property type="component" value="Unassembled WGS sequence"/>
</dbReference>
<reference evidence="2" key="1">
    <citation type="submission" date="2011-02" db="EMBL/GenBank/DDBJ databases">
        <title>The genome of the leaf-cutting ant Acromyrmex echinatior suggests key adaptations to social evolution and fungus farming.</title>
        <authorList>
            <person name="Nygaard S."/>
            <person name="Zhang G."/>
        </authorList>
    </citation>
    <scope>NUCLEOTIDE SEQUENCE</scope>
</reference>
<name>F4W8Z9_ACREC</name>
<proteinExistence type="predicted"/>
<sequence>MCASEKIVREIKKTSESIRKKHRALKIGRIEEDMGLDRHFKSIISQSESIRKKYRALKTGRIEEDMALDRHFKSIFKLLRQIVDNSGVCALITSTPRTTIVSTIESLENVFETTDDSLATKVQNRLQTSEGREALQAGLDPLGQKHVEAEGSAR</sequence>
<evidence type="ECO:0000313" key="3">
    <source>
        <dbReference type="Proteomes" id="UP000007755"/>
    </source>
</evidence>